<reference evidence="2 3" key="1">
    <citation type="journal article" date="2019" name="Environ. Microbiol.">
        <title>Species interactions and distinct microbial communities in high Arctic permafrost affected cryosols are associated with the CH4 and CO2 gas fluxes.</title>
        <authorList>
            <person name="Altshuler I."/>
            <person name="Hamel J."/>
            <person name="Turney S."/>
            <person name="Magnuson E."/>
            <person name="Levesque R."/>
            <person name="Greer C."/>
            <person name="Whyte L.G."/>
        </authorList>
    </citation>
    <scope>NUCLEOTIDE SEQUENCE [LARGE SCALE GENOMIC DNA]</scope>
    <source>
        <strain evidence="2 3">E6.1</strain>
    </source>
</reference>
<dbReference type="SUPFAM" id="SSF54909">
    <property type="entry name" value="Dimeric alpha+beta barrel"/>
    <property type="match status" value="1"/>
</dbReference>
<dbReference type="OrthoDB" id="287932at2"/>
<evidence type="ECO:0000259" key="1">
    <source>
        <dbReference type="PROSITE" id="PS51725"/>
    </source>
</evidence>
<dbReference type="Pfam" id="PF03992">
    <property type="entry name" value="ABM"/>
    <property type="match status" value="1"/>
</dbReference>
<dbReference type="AlphaFoldDB" id="A0A502FTQ5"/>
<dbReference type="GO" id="GO:0004497">
    <property type="term" value="F:monooxygenase activity"/>
    <property type="evidence" value="ECO:0007669"/>
    <property type="project" value="UniProtKB-KW"/>
</dbReference>
<evidence type="ECO:0000313" key="3">
    <source>
        <dbReference type="Proteomes" id="UP000319931"/>
    </source>
</evidence>
<keyword evidence="2" id="KW-0503">Monooxygenase</keyword>
<dbReference type="InterPro" id="IPR050744">
    <property type="entry name" value="AI-2_Isomerase_LsrG"/>
</dbReference>
<dbReference type="InterPro" id="IPR011008">
    <property type="entry name" value="Dimeric_a/b-barrel"/>
</dbReference>
<protein>
    <submittedName>
        <fullName evidence="2">Antibiotic biosynthesis monooxygenase</fullName>
    </submittedName>
</protein>
<dbReference type="PROSITE" id="PS51725">
    <property type="entry name" value="ABM"/>
    <property type="match status" value="1"/>
</dbReference>
<sequence>MDDVPAMIIYAIYRVHSDDVDAFASVAVRMATEATSHDGCLFLDVVQDVGDPTTFRLVESWRDQAALDKHLANPAFHDALREARKLRIETYRSDVYLVSDRVPTAMPTV</sequence>
<proteinExistence type="predicted"/>
<dbReference type="InterPro" id="IPR007138">
    <property type="entry name" value="ABM_dom"/>
</dbReference>
<name>A0A502FTQ5_9SPHN</name>
<dbReference type="RefSeq" id="WP_140850559.1">
    <property type="nucleotide sequence ID" value="NZ_RCZC01000003.1"/>
</dbReference>
<comment type="caution">
    <text evidence="2">The sequence shown here is derived from an EMBL/GenBank/DDBJ whole genome shotgun (WGS) entry which is preliminary data.</text>
</comment>
<dbReference type="PANTHER" id="PTHR33336:SF3">
    <property type="entry name" value="ABM DOMAIN-CONTAINING PROTEIN"/>
    <property type="match status" value="1"/>
</dbReference>
<dbReference type="PANTHER" id="PTHR33336">
    <property type="entry name" value="QUINOL MONOOXYGENASE YGIN-RELATED"/>
    <property type="match status" value="1"/>
</dbReference>
<gene>
    <name evidence="2" type="ORF">EAH76_12195</name>
</gene>
<accession>A0A502FTQ5</accession>
<dbReference type="Proteomes" id="UP000319931">
    <property type="component" value="Unassembled WGS sequence"/>
</dbReference>
<keyword evidence="3" id="KW-1185">Reference proteome</keyword>
<dbReference type="Gene3D" id="3.30.70.100">
    <property type="match status" value="1"/>
</dbReference>
<feature type="domain" description="ABM" evidence="1">
    <location>
        <begin position="7"/>
        <end position="95"/>
    </location>
</feature>
<dbReference type="EMBL" id="RCZC01000003">
    <property type="protein sequence ID" value="TPG52642.1"/>
    <property type="molecule type" value="Genomic_DNA"/>
</dbReference>
<evidence type="ECO:0000313" key="2">
    <source>
        <dbReference type="EMBL" id="TPG52642.1"/>
    </source>
</evidence>
<keyword evidence="2" id="KW-0560">Oxidoreductase</keyword>
<organism evidence="2 3">
    <name type="scientific">Sphingomonas glacialis</name>
    <dbReference type="NCBI Taxonomy" id="658225"/>
    <lineage>
        <taxon>Bacteria</taxon>
        <taxon>Pseudomonadati</taxon>
        <taxon>Pseudomonadota</taxon>
        <taxon>Alphaproteobacteria</taxon>
        <taxon>Sphingomonadales</taxon>
        <taxon>Sphingomonadaceae</taxon>
        <taxon>Sphingomonas</taxon>
    </lineage>
</organism>